<sequence>MSEPLEVIVELINEKVQFRGVSKTNPDQPIIMDYIPPIGDGQGYAGLELLLMSFAGCSSTAIVCLLRRMKKTISGFSVKAQGIKRDQPPIKFEKILLEFSIHSKDATEKDVQKAIDLSEESVCPVWAMLKNNVEVSTAFHIIAPE</sequence>
<dbReference type="PANTHER" id="PTHR34352:SF1">
    <property type="entry name" value="PROTEIN YHFA"/>
    <property type="match status" value="1"/>
</dbReference>
<dbReference type="InterPro" id="IPR015946">
    <property type="entry name" value="KH_dom-like_a/b"/>
</dbReference>
<name>A0A081CA80_VECG1</name>
<keyword evidence="1" id="KW-0812">Transmembrane</keyword>
<evidence type="ECO:0000313" key="3">
    <source>
        <dbReference type="Proteomes" id="UP000030661"/>
    </source>
</evidence>
<evidence type="ECO:0000256" key="1">
    <source>
        <dbReference type="SAM" id="Phobius"/>
    </source>
</evidence>
<gene>
    <name evidence="2" type="ORF">U27_01386</name>
</gene>
<dbReference type="Pfam" id="PF02566">
    <property type="entry name" value="OsmC"/>
    <property type="match status" value="1"/>
</dbReference>
<dbReference type="AlphaFoldDB" id="A0A081CA80"/>
<keyword evidence="3" id="KW-1185">Reference proteome</keyword>
<proteinExistence type="predicted"/>
<dbReference type="InterPro" id="IPR003718">
    <property type="entry name" value="OsmC/Ohr_fam"/>
</dbReference>
<dbReference type="SUPFAM" id="SSF82784">
    <property type="entry name" value="OsmC-like"/>
    <property type="match status" value="1"/>
</dbReference>
<dbReference type="PANTHER" id="PTHR34352">
    <property type="entry name" value="PROTEIN YHFA"/>
    <property type="match status" value="1"/>
</dbReference>
<dbReference type="EMBL" id="DF820479">
    <property type="protein sequence ID" value="GAK61485.1"/>
    <property type="molecule type" value="Genomic_DNA"/>
</dbReference>
<feature type="transmembrane region" description="Helical" evidence="1">
    <location>
        <begin position="44"/>
        <end position="66"/>
    </location>
</feature>
<keyword evidence="1" id="KW-0472">Membrane</keyword>
<reference evidence="2" key="1">
    <citation type="journal article" date="2015" name="PeerJ">
        <title>First genomic representation of candidate bacterial phylum KSB3 points to enhanced environmental sensing as a trigger of wastewater bulking.</title>
        <authorList>
            <person name="Sekiguchi Y."/>
            <person name="Ohashi A."/>
            <person name="Parks D.H."/>
            <person name="Yamauchi T."/>
            <person name="Tyson G.W."/>
            <person name="Hugenholtz P."/>
        </authorList>
    </citation>
    <scope>NUCLEOTIDE SEQUENCE [LARGE SCALE GENOMIC DNA]</scope>
</reference>
<evidence type="ECO:0000313" key="2">
    <source>
        <dbReference type="EMBL" id="GAK61485.1"/>
    </source>
</evidence>
<dbReference type="InterPro" id="IPR036102">
    <property type="entry name" value="OsmC/Ohrsf"/>
</dbReference>
<organism evidence="2">
    <name type="scientific">Vecturithrix granuli</name>
    <dbReference type="NCBI Taxonomy" id="1499967"/>
    <lineage>
        <taxon>Bacteria</taxon>
        <taxon>Candidatus Moduliflexota</taxon>
        <taxon>Candidatus Vecturitrichia</taxon>
        <taxon>Candidatus Vecturitrichales</taxon>
        <taxon>Candidatus Vecturitrichaceae</taxon>
        <taxon>Candidatus Vecturithrix</taxon>
    </lineage>
</organism>
<protein>
    <submittedName>
        <fullName evidence="2">OsmC family protein</fullName>
    </submittedName>
</protein>
<keyword evidence="1" id="KW-1133">Transmembrane helix</keyword>
<dbReference type="STRING" id="1499967.U27_01386"/>
<dbReference type="Gene3D" id="3.30.300.20">
    <property type="match status" value="1"/>
</dbReference>
<dbReference type="eggNOG" id="COG1765">
    <property type="taxonomic scope" value="Bacteria"/>
</dbReference>
<dbReference type="HOGENOM" id="CLU_114057_1_1_0"/>
<dbReference type="Proteomes" id="UP000030661">
    <property type="component" value="Unassembled WGS sequence"/>
</dbReference>
<accession>A0A081CA80</accession>